<evidence type="ECO:0000313" key="2">
    <source>
        <dbReference type="RefSeq" id="XP_028144234.1"/>
    </source>
</evidence>
<gene>
    <name evidence="2" type="primary">LOC114337879</name>
</gene>
<reference evidence="2" key="1">
    <citation type="submission" date="2025-08" db="UniProtKB">
        <authorList>
            <consortium name="RefSeq"/>
        </authorList>
    </citation>
    <scope>IDENTIFICATION</scope>
    <source>
        <tissue evidence="2">Whole insect</tissue>
    </source>
</reference>
<dbReference type="OrthoDB" id="6775813at2759"/>
<dbReference type="AlphaFoldDB" id="A0A6P7G5A4"/>
<dbReference type="InterPro" id="IPR036116">
    <property type="entry name" value="FN3_sf"/>
</dbReference>
<feature type="signal peptide" evidence="1">
    <location>
        <begin position="1"/>
        <end position="20"/>
    </location>
</feature>
<accession>A0A6P7G5A4</accession>
<proteinExistence type="predicted"/>
<organism evidence="2">
    <name type="scientific">Diabrotica virgifera virgifera</name>
    <name type="common">western corn rootworm</name>
    <dbReference type="NCBI Taxonomy" id="50390"/>
    <lineage>
        <taxon>Eukaryota</taxon>
        <taxon>Metazoa</taxon>
        <taxon>Ecdysozoa</taxon>
        <taxon>Arthropoda</taxon>
        <taxon>Hexapoda</taxon>
        <taxon>Insecta</taxon>
        <taxon>Pterygota</taxon>
        <taxon>Neoptera</taxon>
        <taxon>Endopterygota</taxon>
        <taxon>Coleoptera</taxon>
        <taxon>Polyphaga</taxon>
        <taxon>Cucujiformia</taxon>
        <taxon>Chrysomeloidea</taxon>
        <taxon>Chrysomelidae</taxon>
        <taxon>Galerucinae</taxon>
        <taxon>Diabroticina</taxon>
        <taxon>Diabroticites</taxon>
        <taxon>Diabrotica</taxon>
    </lineage>
</organism>
<name>A0A6P7G5A4_DIAVI</name>
<sequence length="298" mass="34045">MWLTWCYSSILIFLIKYAISDEEPNVNTISSKLPTDFGSTSEKDITDSTSTGTYPLESVEILCIYIPPGIGNAVKLVWGLKLNDLNLNVTYGVHYGKDDEDFTDPKIRTTDESTLIEHLEFCTRYKFAVSVGDEHKINPNNIRTVVTYLDRKAPPQNLQVDFEPRDTPCLLIKWSAACVNIGQAIGYVVSVFDHETSHYTIVTLPASRRVDFIHHFKAYYGAKFDIKVSTNFPGSKATETVTYKVPNFLQPYKVRISSNQSAGAFMIYWKEPYVPYFIDRLYYEVIICAINIPFFHSY</sequence>
<evidence type="ECO:0000256" key="1">
    <source>
        <dbReference type="SAM" id="SignalP"/>
    </source>
</evidence>
<feature type="chain" id="PRO_5028373039" evidence="1">
    <location>
        <begin position="21"/>
        <end position="298"/>
    </location>
</feature>
<protein>
    <submittedName>
        <fullName evidence="2">Uncharacterized protein LOC114337879</fullName>
    </submittedName>
</protein>
<keyword evidence="1" id="KW-0732">Signal</keyword>
<dbReference type="RefSeq" id="XP_028144234.1">
    <property type="nucleotide sequence ID" value="XM_028288433.1"/>
</dbReference>
<dbReference type="InParanoid" id="A0A6P7G5A4"/>
<dbReference type="SUPFAM" id="SSF49265">
    <property type="entry name" value="Fibronectin type III"/>
    <property type="match status" value="1"/>
</dbReference>